<evidence type="ECO:0000313" key="3">
    <source>
        <dbReference type="Proteomes" id="UP000008068"/>
    </source>
</evidence>
<dbReference type="InParanoid" id="G0P024"/>
<feature type="region of interest" description="Disordered" evidence="1">
    <location>
        <begin position="1"/>
        <end position="31"/>
    </location>
</feature>
<evidence type="ECO:0000313" key="2">
    <source>
        <dbReference type="EMBL" id="EGT41421.1"/>
    </source>
</evidence>
<protein>
    <submittedName>
        <fullName evidence="2">Uncharacterized protein</fullName>
    </submittedName>
</protein>
<accession>G0P024</accession>
<name>G0P024_CAEBE</name>
<proteinExistence type="predicted"/>
<dbReference type="HOGENOM" id="CLU_2123232_0_0_1"/>
<dbReference type="AlphaFoldDB" id="G0P024"/>
<sequence length="114" mass="12601">MNAQSDAAQEVQSFGGRRNAQRGDIVGGRMPSTIMRKHLPTSQNSPFRIPTSNNFEIEASTEFRNLFDAAVLVDTSDETDPEERRTLYELISEGSSPKGSSKALELLNARDDPE</sequence>
<evidence type="ECO:0000256" key="1">
    <source>
        <dbReference type="SAM" id="MobiDB-lite"/>
    </source>
</evidence>
<dbReference type="Proteomes" id="UP000008068">
    <property type="component" value="Unassembled WGS sequence"/>
</dbReference>
<gene>
    <name evidence="2" type="ORF">CAEBREN_02398</name>
</gene>
<feature type="compositionally biased region" description="Polar residues" evidence="1">
    <location>
        <begin position="1"/>
        <end position="12"/>
    </location>
</feature>
<organism evidence="3">
    <name type="scientific">Caenorhabditis brenneri</name>
    <name type="common">Nematode worm</name>
    <dbReference type="NCBI Taxonomy" id="135651"/>
    <lineage>
        <taxon>Eukaryota</taxon>
        <taxon>Metazoa</taxon>
        <taxon>Ecdysozoa</taxon>
        <taxon>Nematoda</taxon>
        <taxon>Chromadorea</taxon>
        <taxon>Rhabditida</taxon>
        <taxon>Rhabditina</taxon>
        <taxon>Rhabditomorpha</taxon>
        <taxon>Rhabditoidea</taxon>
        <taxon>Rhabditidae</taxon>
        <taxon>Peloderinae</taxon>
        <taxon>Caenorhabditis</taxon>
    </lineage>
</organism>
<feature type="region of interest" description="Disordered" evidence="1">
    <location>
        <begin position="90"/>
        <end position="114"/>
    </location>
</feature>
<keyword evidence="3" id="KW-1185">Reference proteome</keyword>
<dbReference type="EMBL" id="GL379995">
    <property type="protein sequence ID" value="EGT41421.1"/>
    <property type="molecule type" value="Genomic_DNA"/>
</dbReference>
<reference evidence="3" key="1">
    <citation type="submission" date="2011-07" db="EMBL/GenBank/DDBJ databases">
        <authorList>
            <consortium name="Caenorhabditis brenneri Sequencing and Analysis Consortium"/>
            <person name="Wilson R.K."/>
        </authorList>
    </citation>
    <scope>NUCLEOTIDE SEQUENCE [LARGE SCALE GENOMIC DNA]</scope>
    <source>
        <strain evidence="3">PB2801</strain>
    </source>
</reference>